<proteinExistence type="predicted"/>
<gene>
    <name evidence="1" type="ORF">SDC9_158018</name>
</gene>
<dbReference type="AlphaFoldDB" id="A0A645F8U3"/>
<accession>A0A645F8U3</accession>
<reference evidence="1" key="1">
    <citation type="submission" date="2019-08" db="EMBL/GenBank/DDBJ databases">
        <authorList>
            <person name="Kucharzyk K."/>
            <person name="Murdoch R.W."/>
            <person name="Higgins S."/>
            <person name="Loffler F."/>
        </authorList>
    </citation>
    <scope>NUCLEOTIDE SEQUENCE</scope>
</reference>
<comment type="caution">
    <text evidence="1">The sequence shown here is derived from an EMBL/GenBank/DDBJ whole genome shotgun (WGS) entry which is preliminary data.</text>
</comment>
<name>A0A645F8U3_9ZZZZ</name>
<sequence length="116" mass="13124">MYWADNGSWPIWYYNGTAYMAMPPGSPGPENYSDLTTKGEGYWVGAMRASDDHSIAFSVADLRELNDSVKKSIGKQADKVALYGDIFSGMPYQPEMDNLEKFNAEEHDMLLWIINK</sequence>
<dbReference type="EMBL" id="VSSQ01056886">
    <property type="protein sequence ID" value="MPN10721.1"/>
    <property type="molecule type" value="Genomic_DNA"/>
</dbReference>
<organism evidence="1">
    <name type="scientific">bioreactor metagenome</name>
    <dbReference type="NCBI Taxonomy" id="1076179"/>
    <lineage>
        <taxon>unclassified sequences</taxon>
        <taxon>metagenomes</taxon>
        <taxon>ecological metagenomes</taxon>
    </lineage>
</organism>
<protein>
    <submittedName>
        <fullName evidence="1">Uncharacterized protein</fullName>
    </submittedName>
</protein>
<evidence type="ECO:0000313" key="1">
    <source>
        <dbReference type="EMBL" id="MPN10721.1"/>
    </source>
</evidence>